<name>A0A7G2C9Q9_9TRYP</name>
<keyword evidence="5" id="KW-1185">Reference proteome</keyword>
<dbReference type="PANTHER" id="PTHR16166">
    <property type="entry name" value="VACUOLAR PROTEIN SORTING-ASSOCIATED PROTEIN VPS13"/>
    <property type="match status" value="1"/>
</dbReference>
<proteinExistence type="inferred from homology"/>
<feature type="compositionally biased region" description="Low complexity" evidence="2">
    <location>
        <begin position="2721"/>
        <end position="2738"/>
    </location>
</feature>
<dbReference type="InterPro" id="IPR026847">
    <property type="entry name" value="VPS13"/>
</dbReference>
<organism evidence="4 5">
    <name type="scientific">Angomonas deanei</name>
    <dbReference type="NCBI Taxonomy" id="59799"/>
    <lineage>
        <taxon>Eukaryota</taxon>
        <taxon>Discoba</taxon>
        <taxon>Euglenozoa</taxon>
        <taxon>Kinetoplastea</taxon>
        <taxon>Metakinetoplastina</taxon>
        <taxon>Trypanosomatida</taxon>
        <taxon>Trypanosomatidae</taxon>
        <taxon>Strigomonadinae</taxon>
        <taxon>Angomonas</taxon>
    </lineage>
</organism>
<evidence type="ECO:0000259" key="3">
    <source>
        <dbReference type="Pfam" id="PF25036"/>
    </source>
</evidence>
<dbReference type="EMBL" id="LR877149">
    <property type="protein sequence ID" value="CAD2215781.1"/>
    <property type="molecule type" value="Genomic_DNA"/>
</dbReference>
<dbReference type="Proteomes" id="UP000515908">
    <property type="component" value="Chromosome 05"/>
</dbReference>
<dbReference type="PANTHER" id="PTHR16166:SF93">
    <property type="entry name" value="INTERMEMBRANE LIPID TRANSFER PROTEIN VPS13"/>
    <property type="match status" value="1"/>
</dbReference>
<feature type="region of interest" description="Disordered" evidence="2">
    <location>
        <begin position="2867"/>
        <end position="2901"/>
    </location>
</feature>
<sequence>MNRYENVVPAQIRGQRILAFSCKLPCLHLSLLEEELRVGETSSTRRLLTTKSLVMRNVKIGGEQFIQSQTYTVVASSFAIKENRSDEGKQQVEQDLFRMGCHDPADGDGRRDPNVFIAIELLSQPGNYPSLMKSTVKCRPLEEGSMHVEVCSALMESLELLYDLSGVLFDKALNYNNRILCCTPWHRDPWSPEHSRAVEEEYTTNRCTGGQFCQTWELHIPSNVFRLYYPKDEEEFCQAEEAASWGDTPFLTYSCDAVKVEFHQTTAMKTTTMTLGNSKLQAAYLAEDGSLQWNEVLLPDENCQMHVTFEVNSCVPSLSLSDFIANGGDADTPEGVRATHHLRIQSSGNFMLYTQHEMMRWVELGTKGVVSRGMSILERQPFLYALPERQENAVQPAPLLPWPRPKDTLVQPYTWCVMKKTMSFEALRLRLTTSDEGSNGSLASTKDTVSVKVKRLRVEDQWDNTPVEKEGKPETISSHMVITFTNMIGLESASVRLHTMFSHLQFRFSWLLFQPKRITTVTKRVNIDIGDYVFHGNAADFHQLCQFYVHNYVRNSFRPRCLSASTTLPEPLWEYSSKTEQPAETNSLMTVHMAYFCFHMIECLGRPGEARQSDGTFARLASSATVGEKLTLALMTQDAKKESQYHVSLDKVSVFDLSHLSNVNDPQRVVFKRHPTEVATEKEVEWIKLVSAKEGAPGMTLKYDSRAEETGNQTSEVSCSFGSLRVVVVPQFWFNLRDTLCGQPMLSTFSSMKSKPAAQPTGEATSVTSVTMAQFSCVIPNITQANTLLPLLEVGLENVQYERDSTRQKLTVQRFSPQNGFYTFPNSASLADETDVQQSVRRPIFFTPPAFSGQAASPGNDLLDDLFGQAAAAPPPKVEEEPPVEENWFSFEQESAAGIACTLTNTWFLMPHTSDLLKLHRLLQEGGLSHLGSLSTVLEERAEGEVVPTTSEREWPEVAIQIKRTSFLLAQHGTNPQVVQELKHGMLLSSGDMQLSIHKKQTTVGNVPTKHTKLELRIPLIRLATLSNLARELIQPFSTAIVYQLSSSESAHAVEAMCTVDRIQIKVALEYYELLLRSSVRHLVLSPAGSNQKGYSQVSADMKSLPKPPRLSEMFGSEKLVKSVTTTLVKKPSSDVIASPKAESLRLTLNLDGFSMRVMNKDTTVFLEQGEMKGYYVRSTFNKEGAPITVTEAKLELPFFKVGVEGTRPLLDINKASDDDEGFNLCQRREGDEEEITASLGVTTAYLDANAVVSAIALLYTPYARIVLPEYSLNEVKTIDRDLILSDNLVLSGKVKMHVSNALHNHITINASGNHIYLYDNKEGNLLFLDNGVTLRIINAKIHLKEGTQVEYYAQMGNGSYIVAERPSNTFFTSRADLAADIREEALDTIVEKTVEIYQQVRRKIVTRGRLHIYLTEPEKLYNQNKDRSSQRQSLHFQVDLSAVINSLNTESMDTMGAVVDVANLRLMSESKTGEGEVVERTPLLSNWTVQVVQDRSTERRTVDGKENSETNQTLALHATDGLEVNLRYSDIFVCASALQHAQRALQLAVGSVDVSSFTALLSATDGNDYLNQLKLQEAVAEKTEAGCVTVSTTHITLPFVNIFVVNDSGKTVVPLLHFFFDGVNTPRLEHRGPSQKWHVNFSFTGEYYDFETTAWSPFVEKVLVDVIVNNVANQSVEDVLNRRGKNRLGVHVQSLKLHLSPMFLLSVRRLLDLREKFFKEQTFISGQNSGASDEKEEFLAYKIIQSATAELKVVFAQDSLGRFPRTQTLAFGDEFNFSFPSVNGKELPPSQRSVMISIGDNPAEMLSIAYRGKQRILLRKGLTRCPLVADITIENGKKVVHFRSNVLLENKLHFPIILAEGLGKLAPQASLSIPIEKLRHRMEFIPVLDGASESCSLGIRYESLPDLEGQNFVCVSQIIQQEAARRGAPDVMYKCKNFEIIRRLTPPTSFFLLKVRSAIDPRRGQQFRVPSQVVSEEALGEDVKGLFTAPFFVRNKLELPITLNCLQLREGGDKSKKLFGLGVPSIGKQTRYEFVHGAEVAPNAVHGMTQIDPCEDTYITVVIQQRSGGKIGLGQNGNHPVCVYSPRRNDLAETLTIEDQETGAKLVLRLSYIHNEVVITCPFFIINQTQHLLQITDLNPKKGDKAIPIAGIAAGGRRSVQPNDGFPFLYNSERSQSEDKVNLFLSVGYYANHTQLQWSGWSDGVPIAELIDNGVFNCRTPSGAVLSLSYSVELAPGALGDATRLVVIRPRWIVINKSPRSLFYRQRLPGNKVTEPIRVGGASCEVLDTVYMTGLEGDHNNGDVALQVQFDTDAEHRSCEYSTSFSIKDEGDYTFNIRHEHLTRLSDYWPQGEGATRPETLPPIQPEDIVDINSELYFSRMETEVMLVSCFRQCNSITYVVVSIMDVAPFVIENRTEYMVHVKQRDLPITMSIYPKTTKPFAWHNAREIPSMRLWVSDGENTMSSPSIDIDFSPEKVIRNSEQFQQEIMLPHQSNRLLFVRVRGIHGTSYAVSITNEPSIDAYRTLPYAQLFYHFKIDALYMLFTDSDRADRLLLTMRPIDIAYAQGIPDQPSTGGNMIAAQTGDLQTVNFSVKTVQLDDERIIMKQKVVFQTVDVNPVAVKVTRCLLRTTPILFMPKVETTFPPFELHVEDSFIFDTMQYMRELKEVWYGDSTVKVSSGKVLSDKRGNTSIQQSSFSEVCPWVSDSLTVAAEDIQASDTTQQDPASPATATPTTGDAKPKKNTSKTNKLDWRLRTLFMERFNVDPLLLSVSLYRSPGSQKDPMFQSLGVFSLLLRSVEDARLDWPKIDQRNVCQSVWMLANYYYIQYKNRFRSQSLNLLNVAGLHAMRGFVTDLLQARYMDDTPTIPRQKSRVGRRREAQFAKDKGGDQANPFKEVNSPGALLSKEENEKLYRMYQNSLKMSFDTFLANASMDEMAQYGHLFLKQAIRRSSVFPVVNMRDLQVNSESTVSILGALTRGEPAALQRANTIHSMCHNCTEVEQIRQIYLEGDPPRPLPHPKEGIVTYGNLAHHMSWAEITKVCSASEIQQYKTLWKECAIGVPKNMVRIENN</sequence>
<evidence type="ECO:0000313" key="4">
    <source>
        <dbReference type="EMBL" id="CAD2215781.1"/>
    </source>
</evidence>
<accession>A0A7G2C9Q9</accession>
<dbReference type="InterPro" id="IPR009543">
    <property type="entry name" value="VPS13_VAB"/>
</dbReference>
<reference evidence="4 5" key="1">
    <citation type="submission" date="2020-08" db="EMBL/GenBank/DDBJ databases">
        <authorList>
            <person name="Newling K."/>
            <person name="Davey J."/>
            <person name="Forrester S."/>
        </authorList>
    </citation>
    <scope>NUCLEOTIDE SEQUENCE [LARGE SCALE GENOMIC DNA]</scope>
    <source>
        <strain evidence="5">Crithidia deanei Carvalho (ATCC PRA-265)</strain>
    </source>
</reference>
<dbReference type="GO" id="GO:0045053">
    <property type="term" value="P:protein retention in Golgi apparatus"/>
    <property type="evidence" value="ECO:0007669"/>
    <property type="project" value="TreeGrafter"/>
</dbReference>
<evidence type="ECO:0000256" key="1">
    <source>
        <dbReference type="ARBA" id="ARBA00006545"/>
    </source>
</evidence>
<feature type="domain" description="Vacuolar protein sorting-associated protein 13 VPS13 adaptor binding" evidence="3">
    <location>
        <begin position="2085"/>
        <end position="2342"/>
    </location>
</feature>
<feature type="compositionally biased region" description="Basic and acidic residues" evidence="2">
    <location>
        <begin position="2878"/>
        <end position="2889"/>
    </location>
</feature>
<evidence type="ECO:0000313" key="5">
    <source>
        <dbReference type="Proteomes" id="UP000515908"/>
    </source>
</evidence>
<dbReference type="GO" id="GO:0006623">
    <property type="term" value="P:protein targeting to vacuole"/>
    <property type="evidence" value="ECO:0007669"/>
    <property type="project" value="TreeGrafter"/>
</dbReference>
<comment type="similarity">
    <text evidence="1">Belongs to the VPS13 family.</text>
</comment>
<feature type="region of interest" description="Disordered" evidence="2">
    <location>
        <begin position="2717"/>
        <end position="2746"/>
    </location>
</feature>
<dbReference type="Pfam" id="PF25036">
    <property type="entry name" value="VPS13_VAB"/>
    <property type="match status" value="1"/>
</dbReference>
<gene>
    <name evidence="4" type="ORF">ADEAN_000323900</name>
</gene>
<protein>
    <submittedName>
        <fullName evidence="4">SHR-binding domain of vacuolar-sorting associated protein 13, putative</fullName>
    </submittedName>
</protein>
<dbReference type="VEuPathDB" id="TriTrypDB:ADEAN_000323900"/>
<evidence type="ECO:0000256" key="2">
    <source>
        <dbReference type="SAM" id="MobiDB-lite"/>
    </source>
</evidence>